<reference evidence="5" key="1">
    <citation type="journal article" date="2021" name="PeerJ">
        <title>Extensive microbial diversity within the chicken gut microbiome revealed by metagenomics and culture.</title>
        <authorList>
            <person name="Gilroy R."/>
            <person name="Ravi A."/>
            <person name="Getino M."/>
            <person name="Pursley I."/>
            <person name="Horton D.L."/>
            <person name="Alikhan N.F."/>
            <person name="Baker D."/>
            <person name="Gharbi K."/>
            <person name="Hall N."/>
            <person name="Watson M."/>
            <person name="Adriaenssens E.M."/>
            <person name="Foster-Nyarko E."/>
            <person name="Jarju S."/>
            <person name="Secka A."/>
            <person name="Antonio M."/>
            <person name="Oren A."/>
            <person name="Chaudhuri R.R."/>
            <person name="La Ragione R."/>
            <person name="Hildebrand F."/>
            <person name="Pallen M.J."/>
        </authorList>
    </citation>
    <scope>NUCLEOTIDE SEQUENCE</scope>
    <source>
        <strain evidence="5">ChiBcec2-3848</strain>
    </source>
</reference>
<evidence type="ECO:0000256" key="1">
    <source>
        <dbReference type="ARBA" id="ARBA00023015"/>
    </source>
</evidence>
<dbReference type="SUPFAM" id="SSF46689">
    <property type="entry name" value="Homeodomain-like"/>
    <property type="match status" value="1"/>
</dbReference>
<dbReference type="InterPro" id="IPR003313">
    <property type="entry name" value="AraC-bd"/>
</dbReference>
<comment type="caution">
    <text evidence="5">The sequence shown here is derived from an EMBL/GenBank/DDBJ whole genome shotgun (WGS) entry which is preliminary data.</text>
</comment>
<name>A0A9D2TAA2_9FIRM</name>
<dbReference type="InterPro" id="IPR020449">
    <property type="entry name" value="Tscrpt_reg_AraC-type_HTH"/>
</dbReference>
<reference evidence="5" key="2">
    <citation type="submission" date="2021-04" db="EMBL/GenBank/DDBJ databases">
        <authorList>
            <person name="Gilroy R."/>
        </authorList>
    </citation>
    <scope>NUCLEOTIDE SEQUENCE</scope>
    <source>
        <strain evidence="5">ChiBcec2-3848</strain>
    </source>
</reference>
<keyword evidence="1" id="KW-0805">Transcription regulation</keyword>
<gene>
    <name evidence="5" type="ORF">H9753_05715</name>
</gene>
<dbReference type="Gene3D" id="2.60.120.10">
    <property type="entry name" value="Jelly Rolls"/>
    <property type="match status" value="1"/>
</dbReference>
<evidence type="ECO:0000313" key="5">
    <source>
        <dbReference type="EMBL" id="HJC63100.1"/>
    </source>
</evidence>
<evidence type="ECO:0000313" key="6">
    <source>
        <dbReference type="Proteomes" id="UP000823886"/>
    </source>
</evidence>
<dbReference type="EMBL" id="DWVZ01000075">
    <property type="protein sequence ID" value="HJC63100.1"/>
    <property type="molecule type" value="Genomic_DNA"/>
</dbReference>
<dbReference type="GO" id="GO:0043565">
    <property type="term" value="F:sequence-specific DNA binding"/>
    <property type="evidence" value="ECO:0007669"/>
    <property type="project" value="InterPro"/>
</dbReference>
<dbReference type="InterPro" id="IPR037923">
    <property type="entry name" value="HTH-like"/>
</dbReference>
<feature type="domain" description="HTH araC/xylS-type" evidence="4">
    <location>
        <begin position="195"/>
        <end position="293"/>
    </location>
</feature>
<dbReference type="AlphaFoldDB" id="A0A9D2TAA2"/>
<dbReference type="InterPro" id="IPR009057">
    <property type="entry name" value="Homeodomain-like_sf"/>
</dbReference>
<dbReference type="PANTHER" id="PTHR43280">
    <property type="entry name" value="ARAC-FAMILY TRANSCRIPTIONAL REGULATOR"/>
    <property type="match status" value="1"/>
</dbReference>
<organism evidence="5 6">
    <name type="scientific">Candidatus Blautia merdavium</name>
    <dbReference type="NCBI Taxonomy" id="2838494"/>
    <lineage>
        <taxon>Bacteria</taxon>
        <taxon>Bacillati</taxon>
        <taxon>Bacillota</taxon>
        <taxon>Clostridia</taxon>
        <taxon>Lachnospirales</taxon>
        <taxon>Lachnospiraceae</taxon>
        <taxon>Blautia</taxon>
    </lineage>
</organism>
<dbReference type="SUPFAM" id="SSF51215">
    <property type="entry name" value="Regulatory protein AraC"/>
    <property type="match status" value="1"/>
</dbReference>
<sequence>MGFKSLELKQEILINKIVTIHYFEYMSDYSFPGERHDFWEFLCVDKGEVNIIAGDKPHTLTKGQIVFHKPNEFHTVKANGKIAPNLVVIAFECHSPCMKYFENLITNIDESERTILARIIYEARSCIKTPLNNPGTTQMERREDAPFASEQMIKLLMEGLLISMMRRQQKPRQDAFSAHSAVKSVKKKNDALLYNKITLYLEEHIRERLTIEEICRENLIGRSQLQKLFREHNQCGVIDYFSHLKIDLAKQLIRENHHNFTQISDFLGYTSIHYFSRQFKKITGMTPSEYASSIKVLSDVR</sequence>
<dbReference type="Pfam" id="PF12833">
    <property type="entry name" value="HTH_18"/>
    <property type="match status" value="1"/>
</dbReference>
<keyword evidence="2" id="KW-0238">DNA-binding</keyword>
<dbReference type="PROSITE" id="PS01124">
    <property type="entry name" value="HTH_ARAC_FAMILY_2"/>
    <property type="match status" value="1"/>
</dbReference>
<protein>
    <submittedName>
        <fullName evidence="5">AraC family transcriptional regulator</fullName>
    </submittedName>
</protein>
<evidence type="ECO:0000259" key="4">
    <source>
        <dbReference type="PROSITE" id="PS01124"/>
    </source>
</evidence>
<dbReference type="Gene3D" id="1.10.10.60">
    <property type="entry name" value="Homeodomain-like"/>
    <property type="match status" value="1"/>
</dbReference>
<dbReference type="InterPro" id="IPR014710">
    <property type="entry name" value="RmlC-like_jellyroll"/>
</dbReference>
<dbReference type="InterPro" id="IPR018060">
    <property type="entry name" value="HTH_AraC"/>
</dbReference>
<dbReference type="SMART" id="SM00342">
    <property type="entry name" value="HTH_ARAC"/>
    <property type="match status" value="1"/>
</dbReference>
<keyword evidence="3" id="KW-0804">Transcription</keyword>
<accession>A0A9D2TAA2</accession>
<evidence type="ECO:0000256" key="3">
    <source>
        <dbReference type="ARBA" id="ARBA00023163"/>
    </source>
</evidence>
<proteinExistence type="predicted"/>
<evidence type="ECO:0000256" key="2">
    <source>
        <dbReference type="ARBA" id="ARBA00023125"/>
    </source>
</evidence>
<dbReference type="GO" id="GO:0003700">
    <property type="term" value="F:DNA-binding transcription factor activity"/>
    <property type="evidence" value="ECO:0007669"/>
    <property type="project" value="InterPro"/>
</dbReference>
<dbReference type="PANTHER" id="PTHR43280:SF2">
    <property type="entry name" value="HTH-TYPE TRANSCRIPTIONAL REGULATOR EXSA"/>
    <property type="match status" value="1"/>
</dbReference>
<dbReference type="PRINTS" id="PR00032">
    <property type="entry name" value="HTHARAC"/>
</dbReference>
<dbReference type="Proteomes" id="UP000823886">
    <property type="component" value="Unassembled WGS sequence"/>
</dbReference>
<dbReference type="Pfam" id="PF02311">
    <property type="entry name" value="AraC_binding"/>
    <property type="match status" value="1"/>
</dbReference>